<keyword evidence="3" id="KW-1185">Reference proteome</keyword>
<feature type="compositionally biased region" description="Basic and acidic residues" evidence="1">
    <location>
        <begin position="103"/>
        <end position="114"/>
    </location>
</feature>
<evidence type="ECO:0000256" key="1">
    <source>
        <dbReference type="SAM" id="MobiDB-lite"/>
    </source>
</evidence>
<feature type="compositionally biased region" description="Low complexity" evidence="1">
    <location>
        <begin position="81"/>
        <end position="93"/>
    </location>
</feature>
<sequence length="114" mass="11708">MSGISISASSTNLGKVAAVSEASGGSPAQRAYDRALKRLDEAQKKLAQDVLERAPEEVVKVSEARVEAAAAALQAAAAAVAHEQADAQRAQQAEVGQGVPAPEPRRGSEVDVYA</sequence>
<proteinExistence type="predicted"/>
<name>A0A2W5XS55_9MICO</name>
<accession>A0A2W5XS55</accession>
<feature type="region of interest" description="Disordered" evidence="1">
    <location>
        <begin position="1"/>
        <end position="29"/>
    </location>
</feature>
<feature type="compositionally biased region" description="Polar residues" evidence="1">
    <location>
        <begin position="1"/>
        <end position="13"/>
    </location>
</feature>
<protein>
    <submittedName>
        <fullName evidence="2">Uncharacterized protein</fullName>
    </submittedName>
</protein>
<reference evidence="2 3" key="1">
    <citation type="submission" date="2018-06" db="EMBL/GenBank/DDBJ databases">
        <title>Whole genome sequencing of a novel hydrocarbon degrading bacterial strain, PW21 isolated from oil contaminated produced water sample.</title>
        <authorList>
            <person name="Nagkirti P."/>
            <person name="Shaikh A."/>
            <person name="Gowdaman V."/>
            <person name="Engineer A.E."/>
            <person name="Dagar S."/>
            <person name="Dhakephalkar P.K."/>
        </authorList>
    </citation>
    <scope>NUCLEOTIDE SEQUENCE [LARGE SCALE GENOMIC DNA]</scope>
    <source>
        <strain evidence="2 3">PW21</strain>
    </source>
</reference>
<dbReference type="AlphaFoldDB" id="A0A2W5XS55"/>
<dbReference type="EMBL" id="QKWH01000008">
    <property type="protein sequence ID" value="PZR52628.1"/>
    <property type="molecule type" value="Genomic_DNA"/>
</dbReference>
<feature type="region of interest" description="Disordered" evidence="1">
    <location>
        <begin position="81"/>
        <end position="114"/>
    </location>
</feature>
<comment type="caution">
    <text evidence="2">The sequence shown here is derived from an EMBL/GenBank/DDBJ whole genome shotgun (WGS) entry which is preliminary data.</text>
</comment>
<evidence type="ECO:0000313" key="3">
    <source>
        <dbReference type="Proteomes" id="UP000248783"/>
    </source>
</evidence>
<gene>
    <name evidence="2" type="ORF">DNL40_10970</name>
</gene>
<evidence type="ECO:0000313" key="2">
    <source>
        <dbReference type="EMBL" id="PZR52628.1"/>
    </source>
</evidence>
<dbReference type="RefSeq" id="WP_111251303.1">
    <property type="nucleotide sequence ID" value="NZ_QKWH01000008.1"/>
</dbReference>
<dbReference type="Proteomes" id="UP000248783">
    <property type="component" value="Unassembled WGS sequence"/>
</dbReference>
<organism evidence="2 3">
    <name type="scientific">Xylanimonas oleitrophica</name>
    <dbReference type="NCBI Taxonomy" id="2607479"/>
    <lineage>
        <taxon>Bacteria</taxon>
        <taxon>Bacillati</taxon>
        <taxon>Actinomycetota</taxon>
        <taxon>Actinomycetes</taxon>
        <taxon>Micrococcales</taxon>
        <taxon>Promicromonosporaceae</taxon>
        <taxon>Xylanimonas</taxon>
    </lineage>
</organism>